<dbReference type="InterPro" id="IPR038409">
    <property type="entry name" value="Ycf54-like_sf"/>
</dbReference>
<evidence type="ECO:0000313" key="2">
    <source>
        <dbReference type="EMBL" id="PZO42655.1"/>
    </source>
</evidence>
<evidence type="ECO:0000256" key="1">
    <source>
        <dbReference type="ARBA" id="ARBA00043978"/>
    </source>
</evidence>
<proteinExistence type="inferred from homology"/>
<reference evidence="2 3" key="1">
    <citation type="submission" date="2018-04" db="EMBL/GenBank/DDBJ databases">
        <authorList>
            <person name="Go L.Y."/>
            <person name="Mitchell J.A."/>
        </authorList>
    </citation>
    <scope>NUCLEOTIDE SEQUENCE [LARGE SCALE GENOMIC DNA]</scope>
    <source>
        <strain evidence="2">ULC066bin1</strain>
    </source>
</reference>
<evidence type="ECO:0000313" key="3">
    <source>
        <dbReference type="Proteomes" id="UP000249467"/>
    </source>
</evidence>
<dbReference type="Proteomes" id="UP000249467">
    <property type="component" value="Unassembled WGS sequence"/>
</dbReference>
<dbReference type="Gene3D" id="3.30.70.1860">
    <property type="entry name" value="Uncharacterised protein family Ycf54"/>
    <property type="match status" value="1"/>
</dbReference>
<dbReference type="PANTHER" id="PTHR35319">
    <property type="match status" value="1"/>
</dbReference>
<accession>A0A2W4Y6S4</accession>
<reference evidence="2 3" key="2">
    <citation type="submission" date="2018-06" db="EMBL/GenBank/DDBJ databases">
        <title>Metagenomic assembly of (sub)arctic Cyanobacteria and their associated microbiome from non-axenic cultures.</title>
        <authorList>
            <person name="Baurain D."/>
        </authorList>
    </citation>
    <scope>NUCLEOTIDE SEQUENCE [LARGE SCALE GENOMIC DNA]</scope>
    <source>
        <strain evidence="2">ULC066bin1</strain>
    </source>
</reference>
<comment type="caution">
    <text evidence="2">The sequence shown here is derived from an EMBL/GenBank/DDBJ whole genome shotgun (WGS) entry which is preliminary data.</text>
</comment>
<protein>
    <submittedName>
        <fullName evidence="2">DUF2488 domain-containing protein</fullName>
    </submittedName>
</protein>
<dbReference type="Pfam" id="PF10674">
    <property type="entry name" value="Ycf54"/>
    <property type="match status" value="1"/>
</dbReference>
<dbReference type="AlphaFoldDB" id="A0A2W4Y6S4"/>
<gene>
    <name evidence="2" type="ORF">DCF19_06335</name>
</gene>
<name>A0A2W4Y6S4_9CYAN</name>
<dbReference type="InterPro" id="IPR019616">
    <property type="entry name" value="Ycf54"/>
</dbReference>
<sequence length="113" mass="12814">MSESQQYYFVAASRKYLCEDEGKPLGETLSERRRNFEARNMEINFWLIEQPAFLEAPEMASIKKQIPQPAAAIVTTDPNTMRWLKLRLEFVVTGEFSAPSASIPQPLASLAFA</sequence>
<comment type="similarity">
    <text evidence="1">Belongs to the ycf54 family.</text>
</comment>
<organism evidence="2 3">
    <name type="scientific">Pseudanabaena frigida</name>
    <dbReference type="NCBI Taxonomy" id="945775"/>
    <lineage>
        <taxon>Bacteria</taxon>
        <taxon>Bacillati</taxon>
        <taxon>Cyanobacteriota</taxon>
        <taxon>Cyanophyceae</taxon>
        <taxon>Pseudanabaenales</taxon>
        <taxon>Pseudanabaenaceae</taxon>
        <taxon>Pseudanabaena</taxon>
    </lineage>
</organism>
<dbReference type="PANTHER" id="PTHR35319:SF2">
    <property type="entry name" value="YCF54"/>
    <property type="match status" value="1"/>
</dbReference>
<dbReference type="EMBL" id="QBML01000006">
    <property type="protein sequence ID" value="PZO42655.1"/>
    <property type="molecule type" value="Genomic_DNA"/>
</dbReference>